<feature type="region of interest" description="Disordered" evidence="1">
    <location>
        <begin position="147"/>
        <end position="168"/>
    </location>
</feature>
<evidence type="ECO:0000313" key="3">
    <source>
        <dbReference type="Proteomes" id="UP001391051"/>
    </source>
</evidence>
<gene>
    <name evidence="2" type="ORF">PG986_005861</name>
</gene>
<evidence type="ECO:0000256" key="1">
    <source>
        <dbReference type="SAM" id="MobiDB-lite"/>
    </source>
</evidence>
<proteinExistence type="predicted"/>
<accession>A0ABR1QJ66</accession>
<feature type="compositionally biased region" description="Basic and acidic residues" evidence="1">
    <location>
        <begin position="76"/>
        <end position="87"/>
    </location>
</feature>
<name>A0ABR1QJ66_9PEZI</name>
<keyword evidence="3" id="KW-1185">Reference proteome</keyword>
<dbReference type="RefSeq" id="XP_066701945.1">
    <property type="nucleotide sequence ID" value="XM_066842083.1"/>
</dbReference>
<sequence>MIRLSHRPMLNAQHHVCGPAVVHPDRDPGALPARPRHGHDARPENPFPHKEGGARGLEEAEQAPQHPRAPVQSPASHRDVEDPRNHGQDQLPAEPAQRRQHHVVAEHAGGPGEEAGEEVDRQPGDFPHQDRGEPRHYVYDLEARPEDGAEAATEVDEQEEHGGEEEEVGDGAVVPLLLQMVYACTDGAVIVVAVACAGAGAGAGAVGRTLLLGSQCCCYTRLIVGRGWWYCPPPIGSSRVLFPRELGRVEVAVAVMGILVPPVGLAVRGVPLDGFLELPANVLGQCPFLFELPRMFLLDVLLDLFPPCLVFSLPPLELEHILLELFNLDLSKGLSLAHRG</sequence>
<dbReference type="Proteomes" id="UP001391051">
    <property type="component" value="Unassembled WGS sequence"/>
</dbReference>
<feature type="compositionally biased region" description="Basic and acidic residues" evidence="1">
    <location>
        <begin position="38"/>
        <end position="58"/>
    </location>
</feature>
<reference evidence="2 3" key="1">
    <citation type="submission" date="2023-01" db="EMBL/GenBank/DDBJ databases">
        <title>Analysis of 21 Apiospora genomes using comparative genomics revels a genus with tremendous synthesis potential of carbohydrate active enzymes and secondary metabolites.</title>
        <authorList>
            <person name="Sorensen T."/>
        </authorList>
    </citation>
    <scope>NUCLEOTIDE SEQUENCE [LARGE SCALE GENOMIC DNA]</scope>
    <source>
        <strain evidence="2 3">CBS 24483</strain>
    </source>
</reference>
<organism evidence="2 3">
    <name type="scientific">Apiospora aurea</name>
    <dbReference type="NCBI Taxonomy" id="335848"/>
    <lineage>
        <taxon>Eukaryota</taxon>
        <taxon>Fungi</taxon>
        <taxon>Dikarya</taxon>
        <taxon>Ascomycota</taxon>
        <taxon>Pezizomycotina</taxon>
        <taxon>Sordariomycetes</taxon>
        <taxon>Xylariomycetidae</taxon>
        <taxon>Amphisphaeriales</taxon>
        <taxon>Apiosporaceae</taxon>
        <taxon>Apiospora</taxon>
    </lineage>
</organism>
<dbReference type="EMBL" id="JAQQWE010000004">
    <property type="protein sequence ID" value="KAK7956639.1"/>
    <property type="molecule type" value="Genomic_DNA"/>
</dbReference>
<comment type="caution">
    <text evidence="2">The sequence shown here is derived from an EMBL/GenBank/DDBJ whole genome shotgun (WGS) entry which is preliminary data.</text>
</comment>
<protein>
    <submittedName>
        <fullName evidence="2">Uncharacterized protein</fullName>
    </submittedName>
</protein>
<dbReference type="GeneID" id="92075145"/>
<feature type="region of interest" description="Disordered" evidence="1">
    <location>
        <begin position="19"/>
        <end position="133"/>
    </location>
</feature>
<evidence type="ECO:0000313" key="2">
    <source>
        <dbReference type="EMBL" id="KAK7956639.1"/>
    </source>
</evidence>
<feature type="compositionally biased region" description="Basic and acidic residues" evidence="1">
    <location>
        <begin position="118"/>
        <end position="133"/>
    </location>
</feature>
<feature type="compositionally biased region" description="Acidic residues" evidence="1">
    <location>
        <begin position="153"/>
        <end position="168"/>
    </location>
</feature>